<name>A0RVD1_CENSY</name>
<reference evidence="1 2" key="1">
    <citation type="journal article" date="2006" name="Proc. Natl. Acad. Sci. U.S.A.">
        <title>Genomic analysis of the uncultivated marine crenarchaeote Cenarchaeum symbiosum.</title>
        <authorList>
            <person name="Hallam S.J."/>
            <person name="Konstantinidis K.T."/>
            <person name="Putnam N."/>
            <person name="Schleper C."/>
            <person name="Watanabe Y."/>
            <person name="Sugahara J."/>
            <person name="Preston C."/>
            <person name="de la Torre J."/>
            <person name="Richardson P.M."/>
            <person name="DeLong E.F."/>
        </authorList>
    </citation>
    <scope>NUCLEOTIDE SEQUENCE [LARGE SCALE GENOMIC DNA]</scope>
    <source>
        <strain evidence="2">A</strain>
    </source>
</reference>
<organism evidence="1 2">
    <name type="scientific">Cenarchaeum symbiosum (strain A)</name>
    <dbReference type="NCBI Taxonomy" id="414004"/>
    <lineage>
        <taxon>Archaea</taxon>
        <taxon>Nitrososphaerota</taxon>
        <taxon>Candidatus Cenarchaeales</taxon>
        <taxon>Candidatus Cenarchaeaceae</taxon>
        <taxon>Candidatus Cenarchaeum</taxon>
    </lineage>
</organism>
<dbReference type="EMBL" id="DP000238">
    <property type="protein sequence ID" value="ABK77298.1"/>
    <property type="molecule type" value="Genomic_DNA"/>
</dbReference>
<keyword evidence="2" id="KW-1185">Reference proteome</keyword>
<sequence>MNRCYFCREYLSERGLNDRINEIAHASCISIVLGGIYDVSRASRQKNAESCISVLDSVQPTLREVAESYIALGRATRMLRFADLARGTRLERRAYTGTRRA</sequence>
<gene>
    <name evidence="1" type="ordered locus">CENSYa_0665</name>
</gene>
<proteinExistence type="predicted"/>
<dbReference type="Proteomes" id="UP000000758">
    <property type="component" value="Chromosome"/>
</dbReference>
<dbReference type="EnsemblBacteria" id="ABK77298">
    <property type="protein sequence ID" value="ABK77298"/>
    <property type="gene ID" value="CENSYa_0665"/>
</dbReference>
<dbReference type="KEGG" id="csy:CENSYa_0665"/>
<dbReference type="AlphaFoldDB" id="A0RVD1"/>
<protein>
    <submittedName>
        <fullName evidence="1">Uncharacterized protein</fullName>
    </submittedName>
</protein>
<dbReference type="STRING" id="414004.CENSYa_0665"/>
<evidence type="ECO:0000313" key="2">
    <source>
        <dbReference type="Proteomes" id="UP000000758"/>
    </source>
</evidence>
<accession>A0RVD1</accession>
<dbReference type="HOGENOM" id="CLU_2284922_0_0_2"/>
<evidence type="ECO:0000313" key="1">
    <source>
        <dbReference type="EMBL" id="ABK77298.1"/>
    </source>
</evidence>